<accession>A0ABD2PNS3</accession>
<gene>
    <name evidence="1" type="ORF">Ciccas_012310</name>
</gene>
<organism evidence="1 2">
    <name type="scientific">Cichlidogyrus casuarinus</name>
    <dbReference type="NCBI Taxonomy" id="1844966"/>
    <lineage>
        <taxon>Eukaryota</taxon>
        <taxon>Metazoa</taxon>
        <taxon>Spiralia</taxon>
        <taxon>Lophotrochozoa</taxon>
        <taxon>Platyhelminthes</taxon>
        <taxon>Monogenea</taxon>
        <taxon>Monopisthocotylea</taxon>
        <taxon>Dactylogyridea</taxon>
        <taxon>Ancyrocephalidae</taxon>
        <taxon>Cichlidogyrus</taxon>
    </lineage>
</organism>
<proteinExistence type="predicted"/>
<protein>
    <submittedName>
        <fullName evidence="1">Uncharacterized protein</fullName>
    </submittedName>
</protein>
<dbReference type="EMBL" id="JBJKFK010004241">
    <property type="protein sequence ID" value="KAL3309143.1"/>
    <property type="molecule type" value="Genomic_DNA"/>
</dbReference>
<evidence type="ECO:0000313" key="1">
    <source>
        <dbReference type="EMBL" id="KAL3309143.1"/>
    </source>
</evidence>
<dbReference type="Proteomes" id="UP001626550">
    <property type="component" value="Unassembled WGS sequence"/>
</dbReference>
<name>A0ABD2PNS3_9PLAT</name>
<reference evidence="1 2" key="1">
    <citation type="submission" date="2024-11" db="EMBL/GenBank/DDBJ databases">
        <title>Adaptive evolution of stress response genes in parasites aligns with host niche diversity.</title>
        <authorList>
            <person name="Hahn C."/>
            <person name="Resl P."/>
        </authorList>
    </citation>
    <scope>NUCLEOTIDE SEQUENCE [LARGE SCALE GENOMIC DNA]</scope>
    <source>
        <strain evidence="1">EGGRZ-B1_66</strain>
        <tissue evidence="1">Body</tissue>
    </source>
</reference>
<comment type="caution">
    <text evidence="1">The sequence shown here is derived from an EMBL/GenBank/DDBJ whole genome shotgun (WGS) entry which is preliminary data.</text>
</comment>
<evidence type="ECO:0000313" key="2">
    <source>
        <dbReference type="Proteomes" id="UP001626550"/>
    </source>
</evidence>
<sequence>MSLTQHPEQYDVVYDGHSIAFPDVIREHDHGVSHITALLLVQAKCGHRDQQQQREIGGHMPNKLDYWAVENVDNLQRQTEEATIKVSVKFAGQISAIHGYNGSDSDVVDATMPSVLLNERGPEESTKNKWTKRGITMTIRMFTEQARGSNLSYQVIKLFLQCKVSN</sequence>
<dbReference type="AlphaFoldDB" id="A0ABD2PNS3"/>
<keyword evidence="2" id="KW-1185">Reference proteome</keyword>